<feature type="transmembrane region" description="Helical" evidence="9">
    <location>
        <begin position="365"/>
        <end position="387"/>
    </location>
</feature>
<dbReference type="NCBIfam" id="TIGR00924">
    <property type="entry name" value="yjdL_sub1_fam"/>
    <property type="match status" value="1"/>
</dbReference>
<feature type="transmembrane region" description="Helical" evidence="9">
    <location>
        <begin position="393"/>
        <end position="411"/>
    </location>
</feature>
<evidence type="ECO:0000256" key="8">
    <source>
        <dbReference type="SAM" id="MobiDB-lite"/>
    </source>
</evidence>
<dbReference type="InterPro" id="IPR020846">
    <property type="entry name" value="MFS_dom"/>
</dbReference>
<keyword evidence="4" id="KW-1003">Cell membrane</keyword>
<dbReference type="Pfam" id="PF00854">
    <property type="entry name" value="PTR2"/>
    <property type="match status" value="1"/>
</dbReference>
<organism evidence="11 12">
    <name type="scientific">Pseudonocardia zijingensis</name>
    <dbReference type="NCBI Taxonomy" id="153376"/>
    <lineage>
        <taxon>Bacteria</taxon>
        <taxon>Bacillati</taxon>
        <taxon>Actinomycetota</taxon>
        <taxon>Actinomycetes</taxon>
        <taxon>Pseudonocardiales</taxon>
        <taxon>Pseudonocardiaceae</taxon>
        <taxon>Pseudonocardia</taxon>
    </lineage>
</organism>
<keyword evidence="5 9" id="KW-0812">Transmembrane</keyword>
<evidence type="ECO:0000256" key="4">
    <source>
        <dbReference type="ARBA" id="ARBA00022475"/>
    </source>
</evidence>
<feature type="transmembrane region" description="Helical" evidence="9">
    <location>
        <begin position="155"/>
        <end position="174"/>
    </location>
</feature>
<feature type="transmembrane region" description="Helical" evidence="9">
    <location>
        <begin position="115"/>
        <end position="134"/>
    </location>
</feature>
<dbReference type="SUPFAM" id="SSF103473">
    <property type="entry name" value="MFS general substrate transporter"/>
    <property type="match status" value="1"/>
</dbReference>
<dbReference type="InterPro" id="IPR050171">
    <property type="entry name" value="MFS_Transporters"/>
</dbReference>
<evidence type="ECO:0000256" key="9">
    <source>
        <dbReference type="SAM" id="Phobius"/>
    </source>
</evidence>
<evidence type="ECO:0000256" key="3">
    <source>
        <dbReference type="ARBA" id="ARBA00022448"/>
    </source>
</evidence>
<comment type="similarity">
    <text evidence="2">Belongs to the major facilitator superfamily. Proton-dependent oligopeptide transporter (POT/PTR) (TC 2.A.17) family.</text>
</comment>
<evidence type="ECO:0000256" key="1">
    <source>
        <dbReference type="ARBA" id="ARBA00004651"/>
    </source>
</evidence>
<feature type="transmembrane region" description="Helical" evidence="9">
    <location>
        <begin position="332"/>
        <end position="353"/>
    </location>
</feature>
<feature type="transmembrane region" description="Helical" evidence="9">
    <location>
        <begin position="432"/>
        <end position="453"/>
    </location>
</feature>
<dbReference type="Proteomes" id="UP001499967">
    <property type="component" value="Unassembled WGS sequence"/>
</dbReference>
<accession>A0ABN1QG74</accession>
<dbReference type="PROSITE" id="PS01022">
    <property type="entry name" value="PTR2_1"/>
    <property type="match status" value="1"/>
</dbReference>
<dbReference type="CDD" id="cd17346">
    <property type="entry name" value="MFS_DtpA_like"/>
    <property type="match status" value="1"/>
</dbReference>
<comment type="subcellular location">
    <subcellularLocation>
        <location evidence="1">Cell membrane</location>
        <topology evidence="1">Multi-pass membrane protein</topology>
    </subcellularLocation>
</comment>
<name>A0ABN1QG74_9PSEU</name>
<evidence type="ECO:0000313" key="12">
    <source>
        <dbReference type="Proteomes" id="UP001499967"/>
    </source>
</evidence>
<evidence type="ECO:0000256" key="5">
    <source>
        <dbReference type="ARBA" id="ARBA00022692"/>
    </source>
</evidence>
<gene>
    <name evidence="11" type="ORF">GCM10009559_37720</name>
</gene>
<keyword evidence="12" id="KW-1185">Reference proteome</keyword>
<reference evidence="11 12" key="1">
    <citation type="journal article" date="2019" name="Int. J. Syst. Evol. Microbiol.">
        <title>The Global Catalogue of Microorganisms (GCM) 10K type strain sequencing project: providing services to taxonomists for standard genome sequencing and annotation.</title>
        <authorList>
            <consortium name="The Broad Institute Genomics Platform"/>
            <consortium name="The Broad Institute Genome Sequencing Center for Infectious Disease"/>
            <person name="Wu L."/>
            <person name="Ma J."/>
        </authorList>
    </citation>
    <scope>NUCLEOTIDE SEQUENCE [LARGE SCALE GENOMIC DNA]</scope>
    <source>
        <strain evidence="11 12">JCM 11117</strain>
    </source>
</reference>
<dbReference type="RefSeq" id="WP_343942762.1">
    <property type="nucleotide sequence ID" value="NZ_BAAAHP010000105.1"/>
</dbReference>
<dbReference type="PANTHER" id="PTHR23517">
    <property type="entry name" value="RESISTANCE PROTEIN MDTM, PUTATIVE-RELATED-RELATED"/>
    <property type="match status" value="1"/>
</dbReference>
<evidence type="ECO:0000256" key="7">
    <source>
        <dbReference type="ARBA" id="ARBA00023136"/>
    </source>
</evidence>
<dbReference type="EMBL" id="BAAAHP010000105">
    <property type="protein sequence ID" value="GAA0941895.1"/>
    <property type="molecule type" value="Genomic_DNA"/>
</dbReference>
<dbReference type="PANTHER" id="PTHR23517:SF15">
    <property type="entry name" value="PROTON-DEPENDENT OLIGOPEPTIDE FAMILY TRANSPORT PROTEIN"/>
    <property type="match status" value="1"/>
</dbReference>
<dbReference type="InterPro" id="IPR005279">
    <property type="entry name" value="Dipep/tripep_permease"/>
</dbReference>
<evidence type="ECO:0000313" key="11">
    <source>
        <dbReference type="EMBL" id="GAA0941895.1"/>
    </source>
</evidence>
<comment type="caution">
    <text evidence="11">The sequence shown here is derived from an EMBL/GenBank/DDBJ whole genome shotgun (WGS) entry which is preliminary data.</text>
</comment>
<evidence type="ECO:0000256" key="2">
    <source>
        <dbReference type="ARBA" id="ARBA00005982"/>
    </source>
</evidence>
<keyword evidence="6 9" id="KW-1133">Transmembrane helix</keyword>
<feature type="transmembrane region" description="Helical" evidence="9">
    <location>
        <begin position="226"/>
        <end position="245"/>
    </location>
</feature>
<proteinExistence type="inferred from homology"/>
<dbReference type="InterPro" id="IPR018456">
    <property type="entry name" value="PTR2_symporter_CS"/>
</dbReference>
<feature type="domain" description="Major facilitator superfamily (MFS) profile" evidence="10">
    <location>
        <begin position="1"/>
        <end position="492"/>
    </location>
</feature>
<dbReference type="InterPro" id="IPR036259">
    <property type="entry name" value="MFS_trans_sf"/>
</dbReference>
<dbReference type="InterPro" id="IPR000109">
    <property type="entry name" value="POT_fam"/>
</dbReference>
<keyword evidence="3" id="KW-0813">Transport</keyword>
<protein>
    <submittedName>
        <fullName evidence="11">Peptide MFS transporter</fullName>
    </submittedName>
</protein>
<dbReference type="Gene3D" id="1.20.1250.20">
    <property type="entry name" value="MFS general substrate transporter like domains"/>
    <property type="match status" value="1"/>
</dbReference>
<evidence type="ECO:0000259" key="10">
    <source>
        <dbReference type="PROSITE" id="PS50850"/>
    </source>
</evidence>
<dbReference type="PROSITE" id="PS50850">
    <property type="entry name" value="MFS"/>
    <property type="match status" value="1"/>
</dbReference>
<feature type="transmembrane region" description="Helical" evidence="9">
    <location>
        <begin position="251"/>
        <end position="273"/>
    </location>
</feature>
<feature type="region of interest" description="Disordered" evidence="8">
    <location>
        <begin position="494"/>
        <end position="513"/>
    </location>
</feature>
<sequence>MSSSPTTVPQTGFFGHPRGLATLFGTEMWERFSYYGMRATLLYYMYDQVSAGGLGMPQPLAAALVSVYGASIYLSAIAGGWVADRLLGPRHTVLYGGVLIMCGHVSLTLPLGRPALYASMAFLVVGAGLLKPNISQSVGALYPEGDRRRDAGYSIFYMGISVGAVLAPFVVGTLGQRVGYHVGFGVAAVGMLAGLLQYVRGWKHLGDVGLRPANAIREDPAGRRHLTLIGAALAVVVLTVIGLALSGGLSVAGVVDALSVLAVVVPLAYFVTMLRSRKVSVLERARVWAFVPLFVASACFWLVQEQGYSVLATYADTRVALDAFGFPLASSWFQSVGSFVLIVLTPAFAVLWTRLGNRVSTPQEFAAGLTLAGLSYLLLVVPALTWGPSVPVGPLWLVASLAVVTVGEMCLSPIGMSATTRHAPAAFRNQTMGLWLASNAAGQGISAQVVQLYRPDTEAAYFSLVGLAAVVLAAVLLAVAPLFARLVRRAEASTAQDENADTGGQLQTRFRSP</sequence>
<feature type="transmembrane region" description="Helical" evidence="9">
    <location>
        <begin position="180"/>
        <end position="199"/>
    </location>
</feature>
<evidence type="ECO:0000256" key="6">
    <source>
        <dbReference type="ARBA" id="ARBA00022989"/>
    </source>
</evidence>
<feature type="transmembrane region" description="Helical" evidence="9">
    <location>
        <begin position="60"/>
        <end position="83"/>
    </location>
</feature>
<feature type="transmembrane region" description="Helical" evidence="9">
    <location>
        <begin position="459"/>
        <end position="484"/>
    </location>
</feature>
<keyword evidence="7 9" id="KW-0472">Membrane</keyword>
<feature type="transmembrane region" description="Helical" evidence="9">
    <location>
        <begin position="92"/>
        <end position="109"/>
    </location>
</feature>
<feature type="transmembrane region" description="Helical" evidence="9">
    <location>
        <begin position="285"/>
        <end position="303"/>
    </location>
</feature>